<dbReference type="EMBL" id="JAEQMY010000109">
    <property type="protein sequence ID" value="MBL0407753.1"/>
    <property type="molecule type" value="Genomic_DNA"/>
</dbReference>
<keyword evidence="2" id="KW-1185">Reference proteome</keyword>
<reference evidence="1" key="1">
    <citation type="submission" date="2021-01" db="EMBL/GenBank/DDBJ databases">
        <title>Microvirga sp.</title>
        <authorList>
            <person name="Kim M.K."/>
        </authorList>
    </citation>
    <scope>NUCLEOTIDE SEQUENCE</scope>
    <source>
        <strain evidence="1">5420S-16</strain>
    </source>
</reference>
<accession>A0A936ZNC9</accession>
<proteinExistence type="predicted"/>
<sequence>MRVRLVGEKGDFSIQEINTQDQYVRPGHIARWDFGVTPLRSGTRLLRLLASVRIRIKGMDEVVDLPTYEREVQVAVAPFRTASQFLGKNWQWLSATIAIPLIVWVVTETDAGKTMLKRLWDWV</sequence>
<dbReference type="AlphaFoldDB" id="A0A936ZNC9"/>
<gene>
    <name evidence="1" type="ORF">JKG68_28000</name>
</gene>
<evidence type="ECO:0000313" key="2">
    <source>
        <dbReference type="Proteomes" id="UP000605848"/>
    </source>
</evidence>
<organism evidence="1 2">
    <name type="scientific">Microvirga aerilata</name>
    <dbReference type="NCBI Taxonomy" id="670292"/>
    <lineage>
        <taxon>Bacteria</taxon>
        <taxon>Pseudomonadati</taxon>
        <taxon>Pseudomonadota</taxon>
        <taxon>Alphaproteobacteria</taxon>
        <taxon>Hyphomicrobiales</taxon>
        <taxon>Methylobacteriaceae</taxon>
        <taxon>Microvirga</taxon>
    </lineage>
</organism>
<dbReference type="RefSeq" id="WP_202065261.1">
    <property type="nucleotide sequence ID" value="NZ_JAEQMY010000109.1"/>
</dbReference>
<dbReference type="Proteomes" id="UP000605848">
    <property type="component" value="Unassembled WGS sequence"/>
</dbReference>
<name>A0A936ZNC9_9HYPH</name>
<comment type="caution">
    <text evidence="1">The sequence shown here is derived from an EMBL/GenBank/DDBJ whole genome shotgun (WGS) entry which is preliminary data.</text>
</comment>
<protein>
    <submittedName>
        <fullName evidence="1">Uncharacterized protein</fullName>
    </submittedName>
</protein>
<evidence type="ECO:0000313" key="1">
    <source>
        <dbReference type="EMBL" id="MBL0407753.1"/>
    </source>
</evidence>